<dbReference type="EMBL" id="BARS01008696">
    <property type="protein sequence ID" value="GAF82535.1"/>
    <property type="molecule type" value="Genomic_DNA"/>
</dbReference>
<accession>X0U256</accession>
<dbReference type="SUPFAM" id="SSF56300">
    <property type="entry name" value="Metallo-dependent phosphatases"/>
    <property type="match status" value="1"/>
</dbReference>
<dbReference type="AlphaFoldDB" id="X0U256"/>
<keyword evidence="1" id="KW-0732">Signal</keyword>
<feature type="non-terminal residue" evidence="4">
    <location>
        <position position="363"/>
    </location>
</feature>
<dbReference type="InterPro" id="IPR029052">
    <property type="entry name" value="Metallo-depent_PP-like"/>
</dbReference>
<dbReference type="GO" id="GO:0046872">
    <property type="term" value="F:metal ion binding"/>
    <property type="evidence" value="ECO:0007669"/>
    <property type="project" value="InterPro"/>
</dbReference>
<dbReference type="InterPro" id="IPR015914">
    <property type="entry name" value="PAPs_N"/>
</dbReference>
<dbReference type="Pfam" id="PF00149">
    <property type="entry name" value="Metallophos"/>
    <property type="match status" value="1"/>
</dbReference>
<feature type="non-terminal residue" evidence="4">
    <location>
        <position position="1"/>
    </location>
</feature>
<evidence type="ECO:0000313" key="4">
    <source>
        <dbReference type="EMBL" id="GAF82535.1"/>
    </source>
</evidence>
<proteinExistence type="predicted"/>
<dbReference type="Gene3D" id="3.60.21.10">
    <property type="match status" value="1"/>
</dbReference>
<dbReference type="Gene3D" id="2.60.40.380">
    <property type="entry name" value="Purple acid phosphatase-like, N-terminal"/>
    <property type="match status" value="1"/>
</dbReference>
<dbReference type="Pfam" id="PF16656">
    <property type="entry name" value="Pur_ac_phosph_N"/>
    <property type="match status" value="1"/>
</dbReference>
<dbReference type="PANTHER" id="PTHR45867:SF3">
    <property type="entry name" value="ACID PHOSPHATASE TYPE 7"/>
    <property type="match status" value="1"/>
</dbReference>
<dbReference type="PANTHER" id="PTHR45867">
    <property type="entry name" value="PURPLE ACID PHOSPHATASE"/>
    <property type="match status" value="1"/>
</dbReference>
<evidence type="ECO:0000256" key="1">
    <source>
        <dbReference type="ARBA" id="ARBA00022729"/>
    </source>
</evidence>
<dbReference type="GO" id="GO:0003993">
    <property type="term" value="F:acid phosphatase activity"/>
    <property type="evidence" value="ECO:0007669"/>
    <property type="project" value="InterPro"/>
</dbReference>
<organism evidence="4">
    <name type="scientific">marine sediment metagenome</name>
    <dbReference type="NCBI Taxonomy" id="412755"/>
    <lineage>
        <taxon>unclassified sequences</taxon>
        <taxon>metagenomes</taxon>
        <taxon>ecological metagenomes</taxon>
    </lineage>
</organism>
<dbReference type="InterPro" id="IPR008963">
    <property type="entry name" value="Purple_acid_Pase-like_N"/>
</dbReference>
<name>X0U256_9ZZZZ</name>
<dbReference type="SUPFAM" id="SSF49363">
    <property type="entry name" value="Purple acid phosphatase, N-terminal domain"/>
    <property type="match status" value="1"/>
</dbReference>
<dbReference type="InterPro" id="IPR004843">
    <property type="entry name" value="Calcineurin-like_PHP"/>
</dbReference>
<feature type="domain" description="Calcineurin-like phosphoesterase" evidence="2">
    <location>
        <begin position="117"/>
        <end position="312"/>
    </location>
</feature>
<evidence type="ECO:0008006" key="5">
    <source>
        <dbReference type="Google" id="ProtNLM"/>
    </source>
</evidence>
<feature type="domain" description="Purple acid phosphatase N-terminal" evidence="3">
    <location>
        <begin position="32"/>
        <end position="106"/>
    </location>
</feature>
<reference evidence="4" key="1">
    <citation type="journal article" date="2014" name="Front. Microbiol.">
        <title>High frequency of phylogenetically diverse reductive dehalogenase-homologous genes in deep subseafloor sedimentary metagenomes.</title>
        <authorList>
            <person name="Kawai M."/>
            <person name="Futagami T."/>
            <person name="Toyoda A."/>
            <person name="Takaki Y."/>
            <person name="Nishi S."/>
            <person name="Hori S."/>
            <person name="Arai W."/>
            <person name="Tsubouchi T."/>
            <person name="Morono Y."/>
            <person name="Uchiyama I."/>
            <person name="Ito T."/>
            <person name="Fujiyama A."/>
            <person name="Inagaki F."/>
            <person name="Takami H."/>
        </authorList>
    </citation>
    <scope>NUCLEOTIDE SEQUENCE</scope>
    <source>
        <strain evidence="4">Expedition CK06-06</strain>
    </source>
</reference>
<gene>
    <name evidence="4" type="ORF">S01H1_16521</name>
</gene>
<comment type="caution">
    <text evidence="4">The sequence shown here is derived from an EMBL/GenBank/DDBJ whole genome shotgun (WGS) entry which is preliminary data.</text>
</comment>
<evidence type="ECO:0000259" key="2">
    <source>
        <dbReference type="Pfam" id="PF00149"/>
    </source>
</evidence>
<sequence length="363" mass="37954">GNGGFAQASVELTITQVRDPVMVRAPYIQSLATSSVTIRWKTDEETDTVVRYGTVEGTLDQSASDPVAGQDHTVTLNGLVSNTTYYYSVGDNVAAIGSSPDYHVTTHADSATASATRLWFLGDTGTSPSAATSVRDAYITFNGDSHADTLILLGNNTTAPADEGSYQSALFDLLATTLGNSPAWPTPGTNEGADTATYFNLHTLPTDGVSGGQASGTEAYYSFDHANIHVVSLDTTTTDLSPGGAMATWLNTDLSNNIQEWVIVFFHHPPYSKGLHDSDSPGSTLESVRTNILPILESNGADLVVSAHSHSYERSVLLDGHYGDSTTYNAGTMAVDAGAGDPGAGDGYVKEPVANAGAVYAVV</sequence>
<protein>
    <recommendedName>
        <fullName evidence="5">Fibronectin type-III domain-containing protein</fullName>
    </recommendedName>
</protein>
<evidence type="ECO:0000259" key="3">
    <source>
        <dbReference type="Pfam" id="PF16656"/>
    </source>
</evidence>